<dbReference type="InterPro" id="IPR017930">
    <property type="entry name" value="Myb_dom"/>
</dbReference>
<keyword evidence="6" id="KW-0539">Nucleus</keyword>
<keyword evidence="11" id="KW-1185">Reference proteome</keyword>
<sequence length="1076" mass="118356">MESDRSQGARGAEIPVKAPPDEGSDGFQRMRPSHGRTSGPTRRSTKGQWTAEEDAILCRAVQRFKGRNWKKIAECFKDRTDVQCLHRWQKVLNPELVKGPWSKEEDEIIVELVNKHGAKKWSTIAQALPGRIGKQCRERWHNHLNPAINKEAWTQEEELALIHAHQIYGNKWAELTKFLPGRTDNMIKNHWNSSVKKKLDSYLASGLLAQFQGLPHVGNSNQCMPSSSRVQQSSRENSCLKDGTEIEEASECSQASTAFGCSQTDCNMANTMPVHAQDEFKMTEEFGQIELQNSSPSSCSQQYYTSLEEVACTVPEIPCGTTISVKSPEQNLLNYPGSSGNKDCHFSSHELLNNSLQDPSGLFETSTHCITGGDENLQTGSLMLGSSMENIMVRADKQEQASISQSDCCGVVFSEEGMSGCFSMVNLKKCSNIIDMDGRSDSLICRSESQSSETGRSFASHPYYPLRSSDVLATSCCEPLLNSSHPLLCAGEGKLIFGSECTELRDMSSGTQDSEIFTSSCDGFIYPEGGCSNSPCDDDIEKDCLALKPNWVNDASKPVPVDIFASLNLDSMGTLPSVEVDETTTVKAEDQDPGALFYEPPRFPSLELPFFSCDLIQSGGDLQQAYSPLGIRQLMMSSMNCSPYSLFDSPSRDDSPDVVLKSAAKSFQCTPSILKKRQRELLSPLQERKSEKKFERDISQGQFCTSKMTSSDFSCLDVVYDENGVGRVSLSAIESALFSPTCYQKKTSGASTCDKENLDHGGNSFSDGRISEKGMSVDTENKMKQEATGVAAMTKIDDDDTIEMVQQPSGVLVEHNINDRLFFSPDRNGYPTNRVFSAGAKNTRTQHSRSLETTSSQDVLIGRSESSSVNVFVSPTIDERKHVRPLVPAASVQCFALSHSHPHEVTFENAGNDGDIESFTICGGTPAIKRGFESPSAWKSPWFMNSFLPGPRVDTDITIEDIGYFMSPGDRSYDALGLMKQLSEHTAAALAEAQEVLASDQKVPSKERYCDQENNQLPDSEMENINPSPPVVLTERRVLDFSECDTPGKGTESKKSVVATSVSFSSPSSYLMKGCR</sequence>
<feature type="domain" description="Myb-like" evidence="8">
    <location>
        <begin position="93"/>
        <end position="144"/>
    </location>
</feature>
<comment type="caution">
    <text evidence="10">The sequence shown here is derived from an EMBL/GenBank/DDBJ whole genome shotgun (WGS) entry which is preliminary data.</text>
</comment>
<dbReference type="FunFam" id="1.10.10.60:FF:000010">
    <property type="entry name" value="Transcriptional activator Myb isoform A"/>
    <property type="match status" value="1"/>
</dbReference>
<dbReference type="EMBL" id="MVGT01004386">
    <property type="protein sequence ID" value="OUZ99973.1"/>
    <property type="molecule type" value="Genomic_DNA"/>
</dbReference>
<dbReference type="STRING" id="56857.A0A200PP39"/>
<keyword evidence="2" id="KW-0677">Repeat</keyword>
<organism evidence="10 11">
    <name type="scientific">Macleaya cordata</name>
    <name type="common">Five-seeded plume-poppy</name>
    <name type="synonym">Bocconia cordata</name>
    <dbReference type="NCBI Taxonomy" id="56857"/>
    <lineage>
        <taxon>Eukaryota</taxon>
        <taxon>Viridiplantae</taxon>
        <taxon>Streptophyta</taxon>
        <taxon>Embryophyta</taxon>
        <taxon>Tracheophyta</taxon>
        <taxon>Spermatophyta</taxon>
        <taxon>Magnoliopsida</taxon>
        <taxon>Ranunculales</taxon>
        <taxon>Papaveraceae</taxon>
        <taxon>Papaveroideae</taxon>
        <taxon>Macleaya</taxon>
    </lineage>
</organism>
<evidence type="ECO:0000313" key="11">
    <source>
        <dbReference type="Proteomes" id="UP000195402"/>
    </source>
</evidence>
<dbReference type="AlphaFoldDB" id="A0A200PP39"/>
<feature type="domain" description="Myb-like" evidence="8">
    <location>
        <begin position="41"/>
        <end position="92"/>
    </location>
</feature>
<feature type="compositionally biased region" description="Polar residues" evidence="7">
    <location>
        <begin position="35"/>
        <end position="48"/>
    </location>
</feature>
<proteinExistence type="predicted"/>
<evidence type="ECO:0000256" key="2">
    <source>
        <dbReference type="ARBA" id="ARBA00022737"/>
    </source>
</evidence>
<dbReference type="GO" id="GO:0005634">
    <property type="term" value="C:nucleus"/>
    <property type="evidence" value="ECO:0007669"/>
    <property type="project" value="UniProtKB-SubCell"/>
</dbReference>
<dbReference type="PROSITE" id="PS51294">
    <property type="entry name" value="HTH_MYB"/>
    <property type="match status" value="3"/>
</dbReference>
<evidence type="ECO:0000256" key="6">
    <source>
        <dbReference type="ARBA" id="ARBA00023242"/>
    </source>
</evidence>
<reference evidence="10 11" key="1">
    <citation type="journal article" date="2017" name="Mol. Plant">
        <title>The Genome of Medicinal Plant Macleaya cordata Provides New Insights into Benzylisoquinoline Alkaloids Metabolism.</title>
        <authorList>
            <person name="Liu X."/>
            <person name="Liu Y."/>
            <person name="Huang P."/>
            <person name="Ma Y."/>
            <person name="Qing Z."/>
            <person name="Tang Q."/>
            <person name="Cao H."/>
            <person name="Cheng P."/>
            <person name="Zheng Y."/>
            <person name="Yuan Z."/>
            <person name="Zhou Y."/>
            <person name="Liu J."/>
            <person name="Tang Z."/>
            <person name="Zhuo Y."/>
            <person name="Zhang Y."/>
            <person name="Yu L."/>
            <person name="Huang J."/>
            <person name="Yang P."/>
            <person name="Peng Q."/>
            <person name="Zhang J."/>
            <person name="Jiang W."/>
            <person name="Zhang Z."/>
            <person name="Lin K."/>
            <person name="Ro D.K."/>
            <person name="Chen X."/>
            <person name="Xiong X."/>
            <person name="Shang Y."/>
            <person name="Huang S."/>
            <person name="Zeng J."/>
        </authorList>
    </citation>
    <scope>NUCLEOTIDE SEQUENCE [LARGE SCALE GENOMIC DNA]</scope>
    <source>
        <strain evidence="11">cv. BLH2017</strain>
        <tissue evidence="10">Root</tissue>
    </source>
</reference>
<feature type="domain" description="HTH myb-type" evidence="9">
    <location>
        <begin position="41"/>
        <end position="92"/>
    </location>
</feature>
<feature type="domain" description="HTH myb-type" evidence="9">
    <location>
        <begin position="93"/>
        <end position="148"/>
    </location>
</feature>
<evidence type="ECO:0000256" key="1">
    <source>
        <dbReference type="ARBA" id="ARBA00004123"/>
    </source>
</evidence>
<comment type="subcellular location">
    <subcellularLocation>
        <location evidence="1">Nucleus</location>
    </subcellularLocation>
</comment>
<evidence type="ECO:0000259" key="8">
    <source>
        <dbReference type="PROSITE" id="PS50090"/>
    </source>
</evidence>
<dbReference type="Proteomes" id="UP000195402">
    <property type="component" value="Unassembled WGS sequence"/>
</dbReference>
<accession>A0A200PP39</accession>
<evidence type="ECO:0000256" key="7">
    <source>
        <dbReference type="SAM" id="MobiDB-lite"/>
    </source>
</evidence>
<dbReference type="InParanoid" id="A0A200PP39"/>
<feature type="domain" description="Myb-like" evidence="8">
    <location>
        <begin position="145"/>
        <end position="195"/>
    </location>
</feature>
<evidence type="ECO:0000259" key="9">
    <source>
        <dbReference type="PROSITE" id="PS51294"/>
    </source>
</evidence>
<dbReference type="FunCoup" id="A0A200PP39">
    <property type="interactions" value="582"/>
</dbReference>
<evidence type="ECO:0000256" key="4">
    <source>
        <dbReference type="ARBA" id="ARBA00023125"/>
    </source>
</evidence>
<dbReference type="Gene3D" id="1.10.10.60">
    <property type="entry name" value="Homeodomain-like"/>
    <property type="match status" value="3"/>
</dbReference>
<dbReference type="SMART" id="SM00717">
    <property type="entry name" value="SANT"/>
    <property type="match status" value="3"/>
</dbReference>
<evidence type="ECO:0000313" key="10">
    <source>
        <dbReference type="EMBL" id="OUZ99973.1"/>
    </source>
</evidence>
<dbReference type="FunFam" id="1.10.10.60:FF:000016">
    <property type="entry name" value="Transcriptional activator Myb isoform A"/>
    <property type="match status" value="1"/>
</dbReference>
<dbReference type="PANTHER" id="PTHR45614">
    <property type="entry name" value="MYB PROTEIN-RELATED"/>
    <property type="match status" value="1"/>
</dbReference>
<dbReference type="FunFam" id="1.10.10.60:FF:000324">
    <property type="entry name" value="Transcription factor MYB3R-2"/>
    <property type="match status" value="1"/>
</dbReference>
<keyword evidence="3" id="KW-0805">Transcription regulation</keyword>
<keyword evidence="4" id="KW-0238">DNA-binding</keyword>
<evidence type="ECO:0000256" key="5">
    <source>
        <dbReference type="ARBA" id="ARBA00023163"/>
    </source>
</evidence>
<dbReference type="OMA" id="EFLAPPY"/>
<dbReference type="Pfam" id="PF00249">
    <property type="entry name" value="Myb_DNA-binding"/>
    <property type="match status" value="3"/>
</dbReference>
<dbReference type="OrthoDB" id="2143914at2759"/>
<feature type="domain" description="HTH myb-type" evidence="9">
    <location>
        <begin position="149"/>
        <end position="199"/>
    </location>
</feature>
<dbReference type="PROSITE" id="PS50090">
    <property type="entry name" value="MYB_LIKE"/>
    <property type="match status" value="3"/>
</dbReference>
<gene>
    <name evidence="10" type="ORF">BVC80_9069g93</name>
</gene>
<feature type="region of interest" description="Disordered" evidence="7">
    <location>
        <begin position="1"/>
        <end position="49"/>
    </location>
</feature>
<dbReference type="PANTHER" id="PTHR45614:SF266">
    <property type="entry name" value="TRANSCRIPTION FACTOR MYB3R-4"/>
    <property type="match status" value="1"/>
</dbReference>
<protein>
    <submittedName>
        <fullName evidence="10">SANT/Myb domain</fullName>
    </submittedName>
</protein>
<dbReference type="InterPro" id="IPR050560">
    <property type="entry name" value="MYB_TF"/>
</dbReference>
<dbReference type="GO" id="GO:0000981">
    <property type="term" value="F:DNA-binding transcription factor activity, RNA polymerase II-specific"/>
    <property type="evidence" value="ECO:0007669"/>
    <property type="project" value="TreeGrafter"/>
</dbReference>
<dbReference type="CDD" id="cd00167">
    <property type="entry name" value="SANT"/>
    <property type="match status" value="3"/>
</dbReference>
<dbReference type="InterPro" id="IPR001005">
    <property type="entry name" value="SANT/Myb"/>
</dbReference>
<evidence type="ECO:0000256" key="3">
    <source>
        <dbReference type="ARBA" id="ARBA00023015"/>
    </source>
</evidence>
<feature type="region of interest" description="Disordered" evidence="7">
    <location>
        <begin position="749"/>
        <end position="771"/>
    </location>
</feature>
<dbReference type="InterPro" id="IPR009057">
    <property type="entry name" value="Homeodomain-like_sf"/>
</dbReference>
<dbReference type="SUPFAM" id="SSF46689">
    <property type="entry name" value="Homeodomain-like"/>
    <property type="match status" value="2"/>
</dbReference>
<keyword evidence="5" id="KW-0804">Transcription</keyword>
<dbReference type="GO" id="GO:0000978">
    <property type="term" value="F:RNA polymerase II cis-regulatory region sequence-specific DNA binding"/>
    <property type="evidence" value="ECO:0007669"/>
    <property type="project" value="TreeGrafter"/>
</dbReference>
<name>A0A200PP39_MACCD</name>